<comment type="subcellular location">
    <subcellularLocation>
        <location evidence="2">Cytoplasm</location>
        <location evidence="2">Cytosol</location>
    </subcellularLocation>
</comment>
<dbReference type="EMBL" id="NDIQ01000021">
    <property type="protein sequence ID" value="PRT55043.1"/>
    <property type="molecule type" value="Genomic_DNA"/>
</dbReference>
<dbReference type="PROSITE" id="PS50089">
    <property type="entry name" value="ZF_RING_2"/>
    <property type="match status" value="1"/>
</dbReference>
<keyword evidence="8 15" id="KW-0808">Transferase</keyword>
<comment type="similarity">
    <text evidence="4 15">Belongs to the LTN1 family.</text>
</comment>
<dbReference type="InterPro" id="IPR054476">
    <property type="entry name" value="Ltn1_N"/>
</dbReference>
<accession>A0A2T0FJ62</accession>
<organism evidence="17 18">
    <name type="scientific">Wickerhamiella sorbophila</name>
    <dbReference type="NCBI Taxonomy" id="45607"/>
    <lineage>
        <taxon>Eukaryota</taxon>
        <taxon>Fungi</taxon>
        <taxon>Dikarya</taxon>
        <taxon>Ascomycota</taxon>
        <taxon>Saccharomycotina</taxon>
        <taxon>Dipodascomycetes</taxon>
        <taxon>Dipodascales</taxon>
        <taxon>Trichomonascaceae</taxon>
        <taxon>Wickerhamiella</taxon>
    </lineage>
</organism>
<evidence type="ECO:0000313" key="18">
    <source>
        <dbReference type="Proteomes" id="UP000238350"/>
    </source>
</evidence>
<keyword evidence="7" id="KW-0963">Cytoplasm</keyword>
<keyword evidence="12 15" id="KW-0833">Ubl conjugation pathway</keyword>
<dbReference type="SUPFAM" id="SSF57850">
    <property type="entry name" value="RING/U-box"/>
    <property type="match status" value="1"/>
</dbReference>
<evidence type="ECO:0000256" key="5">
    <source>
        <dbReference type="ARBA" id="ARBA00012483"/>
    </source>
</evidence>
<evidence type="ECO:0000256" key="10">
    <source>
        <dbReference type="ARBA" id="ARBA00022737"/>
    </source>
</evidence>
<dbReference type="Pfam" id="PF23009">
    <property type="entry name" value="UBC_like"/>
    <property type="match status" value="1"/>
</dbReference>
<evidence type="ECO:0000256" key="8">
    <source>
        <dbReference type="ARBA" id="ARBA00022679"/>
    </source>
</evidence>
<protein>
    <recommendedName>
        <fullName evidence="6 15">E3 ubiquitin-protein ligase listerin</fullName>
        <ecNumber evidence="5 15">2.3.2.27</ecNumber>
    </recommendedName>
    <alternativeName>
        <fullName evidence="15">RING-type E3 ubiquitin transferase listerin</fullName>
    </alternativeName>
</protein>
<dbReference type="GO" id="GO:1990116">
    <property type="term" value="P:ribosome-associated ubiquitin-dependent protein catabolic process"/>
    <property type="evidence" value="ECO:0007669"/>
    <property type="project" value="UniProtKB-UniRule"/>
</dbReference>
<comment type="subunit">
    <text evidence="15">Component of the ribosome quality control complex (RQC).</text>
</comment>
<evidence type="ECO:0000256" key="6">
    <source>
        <dbReference type="ARBA" id="ARBA00017157"/>
    </source>
</evidence>
<keyword evidence="18" id="KW-1185">Reference proteome</keyword>
<dbReference type="GeneID" id="36516411"/>
<dbReference type="GO" id="GO:0061630">
    <property type="term" value="F:ubiquitin protein ligase activity"/>
    <property type="evidence" value="ECO:0007669"/>
    <property type="project" value="UniProtKB-UniRule"/>
</dbReference>
<dbReference type="CDD" id="cd16491">
    <property type="entry name" value="RING-CH-C4HC3_LTN1"/>
    <property type="match status" value="1"/>
</dbReference>
<dbReference type="GO" id="GO:0016567">
    <property type="term" value="P:protein ubiquitination"/>
    <property type="evidence" value="ECO:0007669"/>
    <property type="project" value="UniProtKB-UniPathway"/>
</dbReference>
<gene>
    <name evidence="17" type="ORF">B9G98_02663</name>
</gene>
<dbReference type="GO" id="GO:0072344">
    <property type="term" value="P:rescue of stalled ribosome"/>
    <property type="evidence" value="ECO:0007669"/>
    <property type="project" value="UniProtKB-UniRule"/>
</dbReference>
<keyword evidence="11 14" id="KW-0863">Zinc-finger</keyword>
<dbReference type="STRING" id="45607.A0A2T0FJ62"/>
<dbReference type="InterPro" id="IPR039795">
    <property type="entry name" value="LTN1/Rkr1"/>
</dbReference>
<evidence type="ECO:0000256" key="4">
    <source>
        <dbReference type="ARBA" id="ARBA00007997"/>
    </source>
</evidence>
<dbReference type="GO" id="GO:0043023">
    <property type="term" value="F:ribosomal large subunit binding"/>
    <property type="evidence" value="ECO:0007669"/>
    <property type="project" value="TreeGrafter"/>
</dbReference>
<dbReference type="PANTHER" id="PTHR12389:SF0">
    <property type="entry name" value="E3 UBIQUITIN-PROTEIN LIGASE LISTERIN"/>
    <property type="match status" value="1"/>
</dbReference>
<dbReference type="SUPFAM" id="SSF48371">
    <property type="entry name" value="ARM repeat"/>
    <property type="match status" value="1"/>
</dbReference>
<evidence type="ECO:0000256" key="15">
    <source>
        <dbReference type="RuleBase" id="RU367090"/>
    </source>
</evidence>
<evidence type="ECO:0000256" key="11">
    <source>
        <dbReference type="ARBA" id="ARBA00022771"/>
    </source>
</evidence>
<dbReference type="Gene3D" id="3.30.40.10">
    <property type="entry name" value="Zinc/RING finger domain, C3HC4 (zinc finger)"/>
    <property type="match status" value="1"/>
</dbReference>
<dbReference type="EC" id="2.3.2.27" evidence="5 15"/>
<dbReference type="PANTHER" id="PTHR12389">
    <property type="entry name" value="ZINC FINGER PROTEIN 294"/>
    <property type="match status" value="1"/>
</dbReference>
<evidence type="ECO:0000256" key="7">
    <source>
        <dbReference type="ARBA" id="ARBA00022490"/>
    </source>
</evidence>
<dbReference type="InterPro" id="IPR039804">
    <property type="entry name" value="RING-CH-C4HC3_LTN1"/>
</dbReference>
<feature type="domain" description="RING-type" evidence="16">
    <location>
        <begin position="1246"/>
        <end position="1292"/>
    </location>
</feature>
<dbReference type="Proteomes" id="UP000238350">
    <property type="component" value="Unassembled WGS sequence"/>
</dbReference>
<comment type="function">
    <text evidence="15">E3 ubiquitin-protein ligase. Component of the ribosome quality control complex (RQC), a ribosome-associated complex that mediates ubiquitination and extraction of incompletely synthesized nascent chains for proteasomal degradation.</text>
</comment>
<keyword evidence="9 15" id="KW-0479">Metal-binding</keyword>
<dbReference type="RefSeq" id="XP_024664988.1">
    <property type="nucleotide sequence ID" value="XM_024809220.1"/>
</dbReference>
<sequence>MASFHNPFASIGDYRDKSGGLADPDEVSYSYLSGIPDVRTLLDPRVTIIFKNLLKKDAVTRDRALNEFIDFTYSGQEIDDETHLAFIQIYSKFSIDVLPSVRQKAHVALKSLYSVLGKRSTKHLQSSVGPWLAGTHDPDPTVSAAAEEAWTKVFPGKRDLVINKMRQPLIDFVDNVLTGITPTTISDMRYISTEDADQKYYRVVKTAVDIIASELHFEYDTEVPHFLLDDSIWKFLTSKNQYLVKSVLTLATPISASFTPEQLAAFWKNLLKALRSTPPQVAVDVLKSFVEITRKYPDVWFKGEVVPSLAQFIVNSSTSSRSIWPQLFNIFLKEIPESIGFQQESTASLILKSIRKVLPDVVGDAEASAWGCYLALCSKPGVFKYIEQAIDATAKRCLKPVLPTLSASLAARLKDLAKVDGIEPVVARNLDGNAGFARVIAASGVFDAQLQNAIESLPPKTVGQIVAMKPDLKIDLSEWEPSPELLEVALHSSTIDTDAVIDCLIPDFASLVMEKARKLSCVNRNLSSYVDETSPSSLRAAILAHGRLIYDECAIEYVNVLCELALIHDDALFELGRAVSADEEFCVPILRERHDFLAFISKSENRSAVRIREKLVSQDTVETLLAELEGPVSPEELDMLIERAVKLAGDTDSAKAILYCNEEWLSDAALSIERQSQWVYEIDCWHLTRFEQPTEWWPVVSRAFFMFHVYKQVKDKLFGVDRLKVMTECILVASACVGHVFIDRESAQTDLCKSYLAEFETFAIDDPLFESALWEMTEGFGPRTFHAVQTCSHFMSEERLVQLSQSSRDSFAIKSLRAALIAQNSAIEPVPWYTRYQNDLVDDLNLFTIAMADVAIIGEKLQDKLLEKIMSATGSELVEFLKLLHQLEYYPSNELVKYALNGGLESQFAILQMIDPGEYSAEIAEAACRLLPDSSQFDRQVHGLYLKHAKGALAEHVQVKIGSLYSLIEVQGDTLPWVAYGYLHQNLVHFYHDQLLGSDLENTNISSHLQAMLRDPKQEHNHVVWLLFMAYVTEYVEVTNTVDRKVRPAISVFAEYEKVYQQILKFISLQLENVTRIELAEIKAEELPSESGLSLAVHLLYTMSMSLGSVVRSWYRDVRDRRLLKNIEDTLQVAVVPAVLRTVAHTARTMREHGQLEGTSVSEQLREFRALVELDDHSVEIVVHLPNLYPAKSASVEIKNLVGVPEAKRRAWVLEAEFTVQNGAIISAMRGLILKLSNFLEGIEPCAICYQVVLNGKQLPNKSCSTCHNTYHTDCLFKWFNSNKSRLCPMCRSSF</sequence>
<dbReference type="GO" id="GO:0005829">
    <property type="term" value="C:cytosol"/>
    <property type="evidence" value="ECO:0007669"/>
    <property type="project" value="UniProtKB-SubCell"/>
</dbReference>
<name>A0A2T0FJ62_9ASCO</name>
<evidence type="ECO:0000256" key="13">
    <source>
        <dbReference type="ARBA" id="ARBA00022833"/>
    </source>
</evidence>
<evidence type="ECO:0000259" key="16">
    <source>
        <dbReference type="PROSITE" id="PS50089"/>
    </source>
</evidence>
<evidence type="ECO:0000256" key="14">
    <source>
        <dbReference type="PROSITE-ProRule" id="PRU00175"/>
    </source>
</evidence>
<dbReference type="InterPro" id="IPR054478">
    <property type="entry name" value="LTN1_UBC"/>
</dbReference>
<proteinExistence type="inferred from homology"/>
<dbReference type="SMART" id="SM01197">
    <property type="entry name" value="FANCL_C"/>
    <property type="match status" value="1"/>
</dbReference>
<reference evidence="17 18" key="1">
    <citation type="submission" date="2017-04" db="EMBL/GenBank/DDBJ databases">
        <title>Genome sequencing of [Candida] sorbophila.</title>
        <authorList>
            <person name="Ahn J.O."/>
        </authorList>
    </citation>
    <scope>NUCLEOTIDE SEQUENCE [LARGE SCALE GENOMIC DNA]</scope>
    <source>
        <strain evidence="17 18">DS02</strain>
    </source>
</reference>
<evidence type="ECO:0000256" key="2">
    <source>
        <dbReference type="ARBA" id="ARBA00004514"/>
    </source>
</evidence>
<dbReference type="InterPro" id="IPR011989">
    <property type="entry name" value="ARM-like"/>
</dbReference>
<evidence type="ECO:0000256" key="9">
    <source>
        <dbReference type="ARBA" id="ARBA00022723"/>
    </source>
</evidence>
<keyword evidence="13 15" id="KW-0862">Zinc</keyword>
<evidence type="ECO:0000256" key="3">
    <source>
        <dbReference type="ARBA" id="ARBA00004906"/>
    </source>
</evidence>
<evidence type="ECO:0000313" key="17">
    <source>
        <dbReference type="EMBL" id="PRT55043.1"/>
    </source>
</evidence>
<dbReference type="InterPro" id="IPR016024">
    <property type="entry name" value="ARM-type_fold"/>
</dbReference>
<dbReference type="Pfam" id="PF22958">
    <property type="entry name" value="Ltn1_1st"/>
    <property type="match status" value="1"/>
</dbReference>
<dbReference type="InterPro" id="IPR013083">
    <property type="entry name" value="Znf_RING/FYVE/PHD"/>
</dbReference>
<comment type="pathway">
    <text evidence="3 15">Protein modification; protein ubiquitination.</text>
</comment>
<evidence type="ECO:0000256" key="1">
    <source>
        <dbReference type="ARBA" id="ARBA00000900"/>
    </source>
</evidence>
<dbReference type="GO" id="GO:0008270">
    <property type="term" value="F:zinc ion binding"/>
    <property type="evidence" value="ECO:0007669"/>
    <property type="project" value="UniProtKB-KW"/>
</dbReference>
<comment type="catalytic activity">
    <reaction evidence="1 15">
        <text>S-ubiquitinyl-[E2 ubiquitin-conjugating enzyme]-L-cysteine + [acceptor protein]-L-lysine = [E2 ubiquitin-conjugating enzyme]-L-cysteine + N(6)-ubiquitinyl-[acceptor protein]-L-lysine.</text>
        <dbReference type="EC" id="2.3.2.27"/>
    </reaction>
</comment>
<dbReference type="OrthoDB" id="6108at2759"/>
<dbReference type="Gene3D" id="1.25.10.10">
    <property type="entry name" value="Leucine-rich Repeat Variant"/>
    <property type="match status" value="1"/>
</dbReference>
<evidence type="ECO:0000256" key="12">
    <source>
        <dbReference type="ARBA" id="ARBA00022786"/>
    </source>
</evidence>
<dbReference type="InterPro" id="IPR001841">
    <property type="entry name" value="Znf_RING"/>
</dbReference>
<dbReference type="UniPathway" id="UPA00143"/>
<dbReference type="GO" id="GO:1990112">
    <property type="term" value="C:RQC complex"/>
    <property type="evidence" value="ECO:0007669"/>
    <property type="project" value="UniProtKB-UniRule"/>
</dbReference>
<comment type="caution">
    <text evidence="17">The sequence shown here is derived from an EMBL/GenBank/DDBJ whole genome shotgun (WGS) entry which is preliminary data.</text>
</comment>
<keyword evidence="10" id="KW-0677">Repeat</keyword>
<dbReference type="Pfam" id="PF13639">
    <property type="entry name" value="zf-RING_2"/>
    <property type="match status" value="1"/>
</dbReference>